<evidence type="ECO:0000313" key="1">
    <source>
        <dbReference type="EMBL" id="MED6242681.1"/>
    </source>
</evidence>
<name>A0ABU7AWR1_9TELE</name>
<feature type="non-terminal residue" evidence="1">
    <location>
        <position position="1"/>
    </location>
</feature>
<comment type="caution">
    <text evidence="1">The sequence shown here is derived from an EMBL/GenBank/DDBJ whole genome shotgun (WGS) entry which is preliminary data.</text>
</comment>
<reference evidence="1 2" key="1">
    <citation type="submission" date="2021-07" db="EMBL/GenBank/DDBJ databases">
        <authorList>
            <person name="Palmer J.M."/>
        </authorList>
    </citation>
    <scope>NUCLEOTIDE SEQUENCE [LARGE SCALE GENOMIC DNA]</scope>
    <source>
        <strain evidence="1 2">AT_MEX2019</strain>
        <tissue evidence="1">Muscle</tissue>
    </source>
</reference>
<proteinExistence type="predicted"/>
<dbReference type="Proteomes" id="UP001345963">
    <property type="component" value="Unassembled WGS sequence"/>
</dbReference>
<accession>A0ABU7AWR1</accession>
<sequence>ITWPRSLRPRLGRLEAVIGGRGGPVGAWEYCAPLDHQRSPFCKQCDPVTGVPDLSLIVQAFGGVFRSQPPVLRRLSVCPCVLVRCGRISNPRPLPLRTAS</sequence>
<gene>
    <name evidence="1" type="ORF">ATANTOWER_008295</name>
</gene>
<keyword evidence="2" id="KW-1185">Reference proteome</keyword>
<organism evidence="1 2">
    <name type="scientific">Ataeniobius toweri</name>
    <dbReference type="NCBI Taxonomy" id="208326"/>
    <lineage>
        <taxon>Eukaryota</taxon>
        <taxon>Metazoa</taxon>
        <taxon>Chordata</taxon>
        <taxon>Craniata</taxon>
        <taxon>Vertebrata</taxon>
        <taxon>Euteleostomi</taxon>
        <taxon>Actinopterygii</taxon>
        <taxon>Neopterygii</taxon>
        <taxon>Teleostei</taxon>
        <taxon>Neoteleostei</taxon>
        <taxon>Acanthomorphata</taxon>
        <taxon>Ovalentaria</taxon>
        <taxon>Atherinomorphae</taxon>
        <taxon>Cyprinodontiformes</taxon>
        <taxon>Goodeidae</taxon>
        <taxon>Ataeniobius</taxon>
    </lineage>
</organism>
<dbReference type="EMBL" id="JAHUTI010031490">
    <property type="protein sequence ID" value="MED6242681.1"/>
    <property type="molecule type" value="Genomic_DNA"/>
</dbReference>
<evidence type="ECO:0000313" key="2">
    <source>
        <dbReference type="Proteomes" id="UP001345963"/>
    </source>
</evidence>
<protein>
    <submittedName>
        <fullName evidence="1">Uncharacterized protein</fullName>
    </submittedName>
</protein>